<evidence type="ECO:0000256" key="1">
    <source>
        <dbReference type="SAM" id="MobiDB-lite"/>
    </source>
</evidence>
<evidence type="ECO:0000259" key="2">
    <source>
        <dbReference type="Pfam" id="PF07539"/>
    </source>
</evidence>
<dbReference type="InterPro" id="IPR052575">
    <property type="entry name" value="SSU_processome_comp_20"/>
</dbReference>
<organism evidence="3 4">
    <name type="scientific">Plectus sambesii</name>
    <dbReference type="NCBI Taxonomy" id="2011161"/>
    <lineage>
        <taxon>Eukaryota</taxon>
        <taxon>Metazoa</taxon>
        <taxon>Ecdysozoa</taxon>
        <taxon>Nematoda</taxon>
        <taxon>Chromadorea</taxon>
        <taxon>Plectida</taxon>
        <taxon>Plectina</taxon>
        <taxon>Plectoidea</taxon>
        <taxon>Plectidae</taxon>
        <taxon>Plectus</taxon>
    </lineage>
</organism>
<sequence>MPKSENRFQFVSFTERIARVTADVSTWYKQVSNAAEDESTFFYETLIKCGELEGNNEFLNDFVKAIPVEQLRTYTQVLHFQKKLAAELEKHLQVENSSAFAILFQLVVALARDIRDDFYQYMWTLFTAITNALERSKHDPEVLEAGFVALAVLFKLQWRHITKDMRKAFCYFIPLFGSRENYMRRFAAEAFAFVFRKSNSVEKFVAFAAKKAAKSDDGFLLDGVAELYFNTFKGVSHQFHSRAQMQFELVLKATLSIEDETQRNTAVEIVDKLIKKMVAFTRKEHSKPITDVLLKFLDLPSSDKRKESVTSLARLLTTWIEYKRGAVFQDYDRLFTIVHKIVRENPDRSESVFLDFISLLLQLRSEAVDKNGQRTKEIVESVLSAQALNVTLAVNFVTTLTDVPGFDVNIMPVVGQFAERVLNQANCARSDEVVVLNLYARICAKRRPISTLDLMQHGSTSRRPFMDARNHITVREHVIKAMDSLDAGVDQLSLELLVPAVAILPWLWRSGETVQGVERVVDILESILDDDTSKFGPRAGAFALICATTALLIDDKSLASIKRDRFLDFIRRQCCLESSVQLLELVQQRCADWQEMDAVERLKETAEVLSSAFLSPHSVVRRAALGVMAAFPVQLEANDDEKNGGQQESVFDVLLEAESTDLTIQNYRHRLMLVRKLAHGSHRKFMPIGLDKELEWIPLKVILAQFYENFALLWPPLYAIAETYARGMPIDDFWTLFAPILEAANERAASSAMSVDTTTAGDDEVGALLEQLVGTNSARPADDVTFRLHMWRLVSRFADVAERRTRIISPMLLKLAREEYKVGESSGRSTEDLSATIKEPVTEEVVEEEEDEDEEKPATRKRPGRRSVTKALVAILDTFAQFQDPKSVYLEPQIAQLYDELLLVPDETVQTAVMKCIFTYKHKFLTPYKENLERLVSDKSFRDELVMFSIDTQDSAVAEEHRKEFMPVLMRLLYGKLQTHVASAAIPRRSAVFRFLAGCQPDELSVFLNILFSPLRTVASTGTDIRSMCETIQSDFDVTKVVALRKIKRLAHVGEYFILLSKCTG</sequence>
<dbReference type="GO" id="GO:0032040">
    <property type="term" value="C:small-subunit processome"/>
    <property type="evidence" value="ECO:0007669"/>
    <property type="project" value="TreeGrafter"/>
</dbReference>
<accession>A0A914VV33</accession>
<dbReference type="Proteomes" id="UP000887566">
    <property type="component" value="Unplaced"/>
</dbReference>
<feature type="domain" description="U3 small nucleolar RNA-associated protein 20 N-terminal" evidence="2">
    <location>
        <begin position="869"/>
        <end position="1048"/>
    </location>
</feature>
<dbReference type="WBParaSite" id="PSAMB.scaffold2619size22185.g18519.t1">
    <property type="protein sequence ID" value="PSAMB.scaffold2619size22185.g18519.t1"/>
    <property type="gene ID" value="PSAMB.scaffold2619size22185.g18519"/>
</dbReference>
<feature type="region of interest" description="Disordered" evidence="1">
    <location>
        <begin position="824"/>
        <end position="863"/>
    </location>
</feature>
<name>A0A914VV33_9BILA</name>
<dbReference type="InterPro" id="IPR011430">
    <property type="entry name" value="UTP20_N"/>
</dbReference>
<dbReference type="AlphaFoldDB" id="A0A914VV33"/>
<feature type="compositionally biased region" description="Acidic residues" evidence="1">
    <location>
        <begin position="842"/>
        <end position="855"/>
    </location>
</feature>
<reference evidence="4" key="1">
    <citation type="submission" date="2022-11" db="UniProtKB">
        <authorList>
            <consortium name="WormBaseParasite"/>
        </authorList>
    </citation>
    <scope>IDENTIFICATION</scope>
</reference>
<keyword evidence="3" id="KW-1185">Reference proteome</keyword>
<dbReference type="Pfam" id="PF07539">
    <property type="entry name" value="UTP20_N"/>
    <property type="match status" value="1"/>
</dbReference>
<evidence type="ECO:0000313" key="3">
    <source>
        <dbReference type="Proteomes" id="UP000887566"/>
    </source>
</evidence>
<dbReference type="InterPro" id="IPR016024">
    <property type="entry name" value="ARM-type_fold"/>
</dbReference>
<evidence type="ECO:0000313" key="4">
    <source>
        <dbReference type="WBParaSite" id="PSAMB.scaffold2619size22185.g18519.t1"/>
    </source>
</evidence>
<proteinExistence type="predicted"/>
<dbReference type="GO" id="GO:0030686">
    <property type="term" value="C:90S preribosome"/>
    <property type="evidence" value="ECO:0007669"/>
    <property type="project" value="TreeGrafter"/>
</dbReference>
<dbReference type="SUPFAM" id="SSF48371">
    <property type="entry name" value="ARM repeat"/>
    <property type="match status" value="1"/>
</dbReference>
<protein>
    <submittedName>
        <fullName evidence="4">U3 small nucleolar RNA-associated protein 20 N-terminal domain-containing protein</fullName>
    </submittedName>
</protein>
<dbReference type="PANTHER" id="PTHR17695:SF11">
    <property type="entry name" value="SMALL SUBUNIT PROCESSOME COMPONENT 20 HOMOLOG"/>
    <property type="match status" value="1"/>
</dbReference>
<dbReference type="PANTHER" id="PTHR17695">
    <property type="entry name" value="SMALL SUBUNIT PROCESSOME COMPONENT 20 HOMOLOG"/>
    <property type="match status" value="1"/>
</dbReference>